<dbReference type="GO" id="GO:0005737">
    <property type="term" value="C:cytoplasm"/>
    <property type="evidence" value="ECO:0007669"/>
    <property type="project" value="InterPro"/>
</dbReference>
<evidence type="ECO:0000256" key="4">
    <source>
        <dbReference type="SAM" id="MobiDB-lite"/>
    </source>
</evidence>
<feature type="region of interest" description="Disordered" evidence="4">
    <location>
        <begin position="313"/>
        <end position="354"/>
    </location>
</feature>
<evidence type="ECO:0000256" key="1">
    <source>
        <dbReference type="ARBA" id="ARBA00022741"/>
    </source>
</evidence>
<dbReference type="Gene3D" id="1.10.287.380">
    <property type="entry name" value="Valyl-tRNA synthetase, C-terminal domain"/>
    <property type="match status" value="1"/>
</dbReference>
<proteinExistence type="predicted"/>
<feature type="region of interest" description="Disordered" evidence="4">
    <location>
        <begin position="257"/>
        <end position="279"/>
    </location>
</feature>
<dbReference type="InterPro" id="IPR037118">
    <property type="entry name" value="Val-tRNA_synth_C_sf"/>
</dbReference>
<sequence>MLHPATPFITEHIYQGLTQKKVLESKIEVIKVEDKNKELWPIDCLLLLISKIRNFQQKKPLVKSKVSILKKPKKALEKQLKLYEVECQRSQQLLANCNFLQKAPPPLIAEEKRKLIYYQTQKQKLQTELEKSDKPYYQLTNFYASPIECELPIEVIDSGRRYMPLDEKGNLSTSHKHFYNAEPGLGTMVEILDSINPLAMGINTIREVPNPGEVRNFVNEHFKPGHGLRGDWFFEGNGMNPVVPMRLRAMHFAVRENVDGKEAESPEPNSTNQKDTEHEAKKTLIENNISEIKNKLSSANISTKQVIQILENQGTNEPNTPPPPPAPTNSLEPPVPTSEQINQTEEKLDQAQANNVNEEELIRIIKQTSETVKHSGDENLKKKKEEVEKKLSKDKLRELIREEIHQELVENRLKPEELSPTVKQKLDELNNDNSQVIRTEIFNEVGKQVLSKLITALQSALKLSKKKELQNKVKELQQFINSKIDYKQNAYKKEKNKVDQLLVQARNQSDQNQTPWFVLAEKSKDNFINNLSTKK</sequence>
<feature type="domain" description="Valyl-tRNA synthetase tRNA-binding arm" evidence="5">
    <location>
        <begin position="71"/>
        <end position="131"/>
    </location>
</feature>
<name>A0A9W4SAN2_9GLOM</name>
<dbReference type="GO" id="GO:0004832">
    <property type="term" value="F:valine-tRNA ligase activity"/>
    <property type="evidence" value="ECO:0007669"/>
    <property type="project" value="InterPro"/>
</dbReference>
<keyword evidence="3" id="KW-0175">Coiled coil</keyword>
<dbReference type="InterPro" id="IPR010978">
    <property type="entry name" value="tRNA-bd_arm"/>
</dbReference>
<comment type="caution">
    <text evidence="6">The sequence shown here is derived from an EMBL/GenBank/DDBJ whole genome shotgun (WGS) entry which is preliminary data.</text>
</comment>
<dbReference type="GO" id="GO:0005524">
    <property type="term" value="F:ATP binding"/>
    <property type="evidence" value="ECO:0007669"/>
    <property type="project" value="UniProtKB-KW"/>
</dbReference>
<dbReference type="EMBL" id="CAMKVN010000059">
    <property type="protein sequence ID" value="CAI2162915.1"/>
    <property type="molecule type" value="Genomic_DNA"/>
</dbReference>
<reference evidence="6" key="1">
    <citation type="submission" date="2022-08" db="EMBL/GenBank/DDBJ databases">
        <authorList>
            <person name="Kallberg Y."/>
            <person name="Tangrot J."/>
            <person name="Rosling A."/>
        </authorList>
    </citation>
    <scope>NUCLEOTIDE SEQUENCE</scope>
    <source>
        <strain evidence="6">Wild A</strain>
    </source>
</reference>
<organism evidence="6 7">
    <name type="scientific">Funneliformis geosporum</name>
    <dbReference type="NCBI Taxonomy" id="1117311"/>
    <lineage>
        <taxon>Eukaryota</taxon>
        <taxon>Fungi</taxon>
        <taxon>Fungi incertae sedis</taxon>
        <taxon>Mucoromycota</taxon>
        <taxon>Glomeromycotina</taxon>
        <taxon>Glomeromycetes</taxon>
        <taxon>Glomerales</taxon>
        <taxon>Glomeraceae</taxon>
        <taxon>Funneliformis</taxon>
    </lineage>
</organism>
<dbReference type="AlphaFoldDB" id="A0A9W4SAN2"/>
<keyword evidence="7" id="KW-1185">Reference proteome</keyword>
<dbReference type="GO" id="GO:0006438">
    <property type="term" value="P:valyl-tRNA aminoacylation"/>
    <property type="evidence" value="ECO:0007669"/>
    <property type="project" value="InterPro"/>
</dbReference>
<dbReference type="Proteomes" id="UP001153678">
    <property type="component" value="Unassembled WGS sequence"/>
</dbReference>
<accession>A0A9W4SAN2</accession>
<dbReference type="SUPFAM" id="SSF46589">
    <property type="entry name" value="tRNA-binding arm"/>
    <property type="match status" value="1"/>
</dbReference>
<evidence type="ECO:0000313" key="7">
    <source>
        <dbReference type="Proteomes" id="UP001153678"/>
    </source>
</evidence>
<keyword evidence="2" id="KW-0067">ATP-binding</keyword>
<evidence type="ECO:0000259" key="5">
    <source>
        <dbReference type="Pfam" id="PF10458"/>
    </source>
</evidence>
<evidence type="ECO:0000256" key="2">
    <source>
        <dbReference type="ARBA" id="ARBA00022840"/>
    </source>
</evidence>
<keyword evidence="1" id="KW-0547">Nucleotide-binding</keyword>
<protein>
    <submittedName>
        <fullName evidence="6">16646_t:CDS:1</fullName>
    </submittedName>
</protein>
<evidence type="ECO:0000313" key="6">
    <source>
        <dbReference type="EMBL" id="CAI2162915.1"/>
    </source>
</evidence>
<dbReference type="Pfam" id="PF10458">
    <property type="entry name" value="Val_tRNA-synt_C"/>
    <property type="match status" value="1"/>
</dbReference>
<evidence type="ECO:0000256" key="3">
    <source>
        <dbReference type="SAM" id="Coils"/>
    </source>
</evidence>
<dbReference type="InterPro" id="IPR019499">
    <property type="entry name" value="Val-tRNA_synth_tRNA-bd"/>
</dbReference>
<gene>
    <name evidence="6" type="ORF">FWILDA_LOCUS803</name>
</gene>
<feature type="coiled-coil region" evidence="3">
    <location>
        <begin position="73"/>
        <end position="128"/>
    </location>
</feature>